<accession>A0A7X9RYM9</accession>
<name>A0A7X9RYM9_9BACT</name>
<dbReference type="RefSeq" id="WP_169659383.1">
    <property type="nucleotide sequence ID" value="NZ_JABANE010000088.1"/>
</dbReference>
<dbReference type="AlphaFoldDB" id="A0A7X9RYM9"/>
<gene>
    <name evidence="1" type="ORF">HHU12_24545</name>
</gene>
<dbReference type="EMBL" id="JABANE010000088">
    <property type="protein sequence ID" value="NME71160.1"/>
    <property type="molecule type" value="Genomic_DNA"/>
</dbReference>
<dbReference type="Proteomes" id="UP000576082">
    <property type="component" value="Unassembled WGS sequence"/>
</dbReference>
<evidence type="ECO:0008006" key="3">
    <source>
        <dbReference type="Google" id="ProtNLM"/>
    </source>
</evidence>
<proteinExistence type="predicted"/>
<evidence type="ECO:0000313" key="2">
    <source>
        <dbReference type="Proteomes" id="UP000576082"/>
    </source>
</evidence>
<evidence type="ECO:0000313" key="1">
    <source>
        <dbReference type="EMBL" id="NME71160.1"/>
    </source>
</evidence>
<sequence length="222" mass="25171">MNYKKKVLPFLLIYLFFFTNLGLAQNKDRAQTLVHSDEDNNFMLQTSKGQILTGFGYGLGFAYQNRNLGFTNSNVLIDAFGTIYAGYFIIDELMIGGFLHGGLRTLSFTYDNKNIETFLGGGPRVRKYLKSGIFGELSYARSKTRITYTVQDNTAKFDGYGNVYGVSIGFGNFWTPRVSLEIVLNYYYIESHYDIYTVPNTSSNFSITASISFATKKKNRIQ</sequence>
<keyword evidence="2" id="KW-1185">Reference proteome</keyword>
<comment type="caution">
    <text evidence="1">The sequence shown here is derived from an EMBL/GenBank/DDBJ whole genome shotgun (WGS) entry which is preliminary data.</text>
</comment>
<organism evidence="1 2">
    <name type="scientific">Flammeovirga aprica JL-4</name>
    <dbReference type="NCBI Taxonomy" id="694437"/>
    <lineage>
        <taxon>Bacteria</taxon>
        <taxon>Pseudomonadati</taxon>
        <taxon>Bacteroidota</taxon>
        <taxon>Cytophagia</taxon>
        <taxon>Cytophagales</taxon>
        <taxon>Flammeovirgaceae</taxon>
        <taxon>Flammeovirga</taxon>
    </lineage>
</organism>
<protein>
    <recommendedName>
        <fullName evidence="3">Outer membrane protein beta-barrel domain-containing protein</fullName>
    </recommendedName>
</protein>
<reference evidence="1 2" key="1">
    <citation type="submission" date="2020-04" db="EMBL/GenBank/DDBJ databases">
        <title>Flammeovirga sp. SR4, a novel species isolated from seawater.</title>
        <authorList>
            <person name="Wang X."/>
        </authorList>
    </citation>
    <scope>NUCLEOTIDE SEQUENCE [LARGE SCALE GENOMIC DNA]</scope>
    <source>
        <strain evidence="1 2">ATCC 23126</strain>
    </source>
</reference>